<comment type="similarity">
    <text evidence="3">Belongs to the glycosyltransferase 31 family.</text>
</comment>
<organism evidence="15 16">
    <name type="scientific">Chrysolophus pictus</name>
    <name type="common">Golden pheasant</name>
    <name type="synonym">Phasianus pictus</name>
    <dbReference type="NCBI Taxonomy" id="9089"/>
    <lineage>
        <taxon>Eukaryota</taxon>
        <taxon>Metazoa</taxon>
        <taxon>Chordata</taxon>
        <taxon>Craniata</taxon>
        <taxon>Vertebrata</taxon>
        <taxon>Euteleostomi</taxon>
        <taxon>Archelosauria</taxon>
        <taxon>Archosauria</taxon>
        <taxon>Dinosauria</taxon>
        <taxon>Saurischia</taxon>
        <taxon>Theropoda</taxon>
        <taxon>Coelurosauria</taxon>
        <taxon>Aves</taxon>
        <taxon>Neognathae</taxon>
        <taxon>Galloanserae</taxon>
        <taxon>Galliformes</taxon>
        <taxon>Phasianidae</taxon>
        <taxon>Phasianinae</taxon>
        <taxon>Chrysolophus</taxon>
    </lineage>
</organism>
<evidence type="ECO:0000256" key="4">
    <source>
        <dbReference type="ARBA" id="ARBA00022676"/>
    </source>
</evidence>
<protein>
    <recommendedName>
        <fullName evidence="13">UDP-GlcNAc:betaGal beta-1,3-N-acetylglucosaminyltransferase 7</fullName>
    </recommendedName>
</protein>
<evidence type="ECO:0000256" key="6">
    <source>
        <dbReference type="ARBA" id="ARBA00022692"/>
    </source>
</evidence>
<evidence type="ECO:0000256" key="3">
    <source>
        <dbReference type="ARBA" id="ARBA00008661"/>
    </source>
</evidence>
<evidence type="ECO:0000256" key="11">
    <source>
        <dbReference type="ARBA" id="ARBA00023180"/>
    </source>
</evidence>
<dbReference type="InterPro" id="IPR002659">
    <property type="entry name" value="Glyco_trans_31"/>
</dbReference>
<reference evidence="15" key="1">
    <citation type="submission" date="2025-08" db="UniProtKB">
        <authorList>
            <consortium name="Ensembl"/>
        </authorList>
    </citation>
    <scope>IDENTIFICATION</scope>
</reference>
<feature type="region of interest" description="Disordered" evidence="14">
    <location>
        <begin position="162"/>
        <end position="181"/>
    </location>
</feature>
<comment type="function">
    <text evidence="12">N-acetyl glucosamine (GlcNAc) transferase that catalyzes the transfer of GlcNAc via a beta1-&gt;3 linkage from UDP-GlcNAc to the non-reducing terminal galactose (Gal) in the linearly growing chain of N- and O-linked keratan sulfate proteoglycans. Cooperates with B4GALT4 galactosyltransferase and CHST6 and CHST1 sulfotransferases to construct and elongate mono- and disulfated disaccharide units [-&gt;3Galbeta1-&gt;4(6-sulfoGlcNAcbeta)1-&gt;] and [-&gt;3(6-sulfoGalbeta)1-&gt;4(6-sulfoGlcNAcbeta)1-&gt;] within keratan sulfate polymer. Involved in biosynthesis of N-linked keratan sulfate proteoglycans in cornea, with an impact on proteoglycan fibril organization and corneal transparency. May play a role in the maintenance of tissue architecture by suppressing cellular motility and invasion.</text>
</comment>
<dbReference type="GO" id="GO:0006493">
    <property type="term" value="P:protein O-linked glycosylation"/>
    <property type="evidence" value="ECO:0007669"/>
    <property type="project" value="TreeGrafter"/>
</dbReference>
<sequence length="534" mass="61157">MGRELNLLPPYTPGPVGFLEPFERRGQRGTPGRRIGALGRGWGVSVEQEGKTAPKISCGVPSPALGTERRRRGVGRGAGQELSYLPGRPPWLHLVERGGKREKGKKKKSKPGKEEKEEGRAHGPRPAPSMFQWRKTIYKTVCLSFLLVITVTVLQRGMAPSQFLQGQQQKELPTPEPLKTQKRDSAFSITSTFWKSKKEKAPGKEEEGGMTERQVKSWDITTTNCSANQNLSKVDWFKGLEPNFQQFLLYRHCRYFPMLINHPKKCSGDVYLLIVVKSIITQHDRREAIRRTWGKEKEVEGKKIRPLFLLGTASKEEERANYQKLLDYENHIYGDILQWDFLDSFFNLTLKEVHFLKWLNIYCDNVRYIFKGDDDVFVSPDNILEFLEDKKEGEDVFVGDVLYKARPIRKKENKYYIPSALYNKSIYPPYAGGGGFVMDGPLAKRLHKASETLELYPIDDVFLGMCLEVLKVSPVGHEGFKTFGIVKNKNSKMNKEPCFFRSMLVVHKLLPPDLIQMWDLVHSNLTCSRKLNVL</sequence>
<dbReference type="Pfam" id="PF01762">
    <property type="entry name" value="Galactosyl_T"/>
    <property type="match status" value="1"/>
</dbReference>
<evidence type="ECO:0000256" key="5">
    <source>
        <dbReference type="ARBA" id="ARBA00022679"/>
    </source>
</evidence>
<evidence type="ECO:0000256" key="8">
    <source>
        <dbReference type="ARBA" id="ARBA00022989"/>
    </source>
</evidence>
<dbReference type="PANTHER" id="PTHR11214">
    <property type="entry name" value="BETA-1,3-N-ACETYLGLUCOSAMINYLTRANSFERASE"/>
    <property type="match status" value="1"/>
</dbReference>
<comment type="subcellular location">
    <subcellularLocation>
        <location evidence="1">Golgi apparatus membrane</location>
        <topology evidence="1">Single-pass type II membrane protein</topology>
    </subcellularLocation>
</comment>
<evidence type="ECO:0000256" key="1">
    <source>
        <dbReference type="ARBA" id="ARBA00004323"/>
    </source>
</evidence>
<dbReference type="FunFam" id="3.90.550.50:FF:000014">
    <property type="entry name" value="Hexosyltransferase"/>
    <property type="match status" value="1"/>
</dbReference>
<evidence type="ECO:0000256" key="7">
    <source>
        <dbReference type="ARBA" id="ARBA00022968"/>
    </source>
</evidence>
<evidence type="ECO:0000256" key="2">
    <source>
        <dbReference type="ARBA" id="ARBA00004922"/>
    </source>
</evidence>
<keyword evidence="5" id="KW-0808">Transferase</keyword>
<dbReference type="AlphaFoldDB" id="A0A8C3L549"/>
<keyword evidence="11" id="KW-0325">Glycoprotein</keyword>
<evidence type="ECO:0000256" key="10">
    <source>
        <dbReference type="ARBA" id="ARBA00023136"/>
    </source>
</evidence>
<keyword evidence="8" id="KW-1133">Transmembrane helix</keyword>
<evidence type="ECO:0000256" key="13">
    <source>
        <dbReference type="ARBA" id="ARBA00067698"/>
    </source>
</evidence>
<feature type="compositionally biased region" description="Polar residues" evidence="14">
    <location>
        <begin position="162"/>
        <end position="171"/>
    </location>
</feature>
<keyword evidence="16" id="KW-1185">Reference proteome</keyword>
<feature type="region of interest" description="Disordered" evidence="14">
    <location>
        <begin position="1"/>
        <end position="128"/>
    </location>
</feature>
<dbReference type="Gene3D" id="3.90.550.50">
    <property type="match status" value="1"/>
</dbReference>
<dbReference type="PANTHER" id="PTHR11214:SF93">
    <property type="entry name" value="UDP-GLCNAC:BETAGAL BETA-1,3-N-ACETYLGLUCOSAMINYLTRANSFERASE 7"/>
    <property type="match status" value="1"/>
</dbReference>
<dbReference type="GO" id="GO:0030311">
    <property type="term" value="P:poly-N-acetyllactosamine biosynthetic process"/>
    <property type="evidence" value="ECO:0007669"/>
    <property type="project" value="TreeGrafter"/>
</dbReference>
<keyword evidence="6" id="KW-0812">Transmembrane</keyword>
<keyword evidence="10" id="KW-0472">Membrane</keyword>
<dbReference type="GO" id="GO:0018146">
    <property type="term" value="P:keratan sulfate proteoglycan biosynthetic process"/>
    <property type="evidence" value="ECO:0007669"/>
    <property type="project" value="UniProtKB-ARBA"/>
</dbReference>
<evidence type="ECO:0000313" key="15">
    <source>
        <dbReference type="Ensembl" id="ENSCPIP00010003526.1"/>
    </source>
</evidence>
<accession>A0A8C3L549</accession>
<name>A0A8C3L549_CHRPC</name>
<evidence type="ECO:0000256" key="9">
    <source>
        <dbReference type="ARBA" id="ARBA00023034"/>
    </source>
</evidence>
<dbReference type="Ensembl" id="ENSCPIT00010004161.1">
    <property type="protein sequence ID" value="ENSCPIP00010003526.1"/>
    <property type="gene ID" value="ENSCPIG00010002745.1"/>
</dbReference>
<proteinExistence type="inferred from homology"/>
<keyword evidence="7" id="KW-0735">Signal-anchor</keyword>
<evidence type="ECO:0000313" key="16">
    <source>
        <dbReference type="Proteomes" id="UP000694543"/>
    </source>
</evidence>
<keyword evidence="4" id="KW-0328">Glycosyltransferase</keyword>
<dbReference type="GO" id="GO:0016758">
    <property type="term" value="F:hexosyltransferase activity"/>
    <property type="evidence" value="ECO:0007669"/>
    <property type="project" value="InterPro"/>
</dbReference>
<feature type="compositionally biased region" description="Basic and acidic residues" evidence="14">
    <location>
        <begin position="111"/>
        <end position="121"/>
    </location>
</feature>
<dbReference type="GO" id="GO:0000139">
    <property type="term" value="C:Golgi membrane"/>
    <property type="evidence" value="ECO:0007669"/>
    <property type="project" value="UniProtKB-SubCell"/>
</dbReference>
<reference evidence="15" key="2">
    <citation type="submission" date="2025-09" db="UniProtKB">
        <authorList>
            <consortium name="Ensembl"/>
        </authorList>
    </citation>
    <scope>IDENTIFICATION</scope>
</reference>
<comment type="pathway">
    <text evidence="2">Protein modification; protein glycosylation.</text>
</comment>
<dbReference type="GO" id="GO:0008194">
    <property type="term" value="F:UDP-glycosyltransferase activity"/>
    <property type="evidence" value="ECO:0007669"/>
    <property type="project" value="TreeGrafter"/>
</dbReference>
<dbReference type="Proteomes" id="UP000694543">
    <property type="component" value="Unplaced"/>
</dbReference>
<keyword evidence="9" id="KW-0333">Golgi apparatus</keyword>
<evidence type="ECO:0000256" key="12">
    <source>
        <dbReference type="ARBA" id="ARBA00058437"/>
    </source>
</evidence>
<evidence type="ECO:0000256" key="14">
    <source>
        <dbReference type="SAM" id="MobiDB-lite"/>
    </source>
</evidence>